<evidence type="ECO:0000313" key="9">
    <source>
        <dbReference type="EMBL" id="TXF09878.1"/>
    </source>
</evidence>
<dbReference type="InParanoid" id="A0A5C7EDI0"/>
<reference evidence="9 10" key="1">
    <citation type="submission" date="2019-08" db="EMBL/GenBank/DDBJ databases">
        <title>Pelomicrobium methylotrophicum gen. nov., sp. nov. a moderately thermophilic, facultatively anaerobic, lithoautotrophic and methylotrophic bacterium isolated from a terrestrial mud volcano.</title>
        <authorList>
            <person name="Slobodkina G.B."/>
            <person name="Merkel A.Y."/>
            <person name="Slobodkin A.I."/>
        </authorList>
    </citation>
    <scope>NUCLEOTIDE SEQUENCE [LARGE SCALE GENOMIC DNA]</scope>
    <source>
        <strain evidence="9 10">SM250</strain>
    </source>
</reference>
<organism evidence="9 10">
    <name type="scientific">Pelomicrobium methylotrophicum</name>
    <dbReference type="NCBI Taxonomy" id="2602750"/>
    <lineage>
        <taxon>Bacteria</taxon>
        <taxon>Pseudomonadati</taxon>
        <taxon>Pseudomonadota</taxon>
        <taxon>Hydrogenophilia</taxon>
        <taxon>Hydrogenophilia incertae sedis</taxon>
        <taxon>Pelomicrobium</taxon>
    </lineage>
</organism>
<keyword evidence="6 7" id="KW-0472">Membrane</keyword>
<dbReference type="PANTHER" id="PTHR30151:SF0">
    <property type="entry name" value="ABC TRANSPORTER PERMEASE PROTEIN MJ0413-RELATED"/>
    <property type="match status" value="1"/>
</dbReference>
<dbReference type="SUPFAM" id="SSF161098">
    <property type="entry name" value="MetI-like"/>
    <property type="match status" value="1"/>
</dbReference>
<name>A0A5C7EDI0_9PROT</name>
<dbReference type="CDD" id="cd06261">
    <property type="entry name" value="TM_PBP2"/>
    <property type="match status" value="1"/>
</dbReference>
<protein>
    <submittedName>
        <fullName evidence="9">ABC transporter permease</fullName>
    </submittedName>
</protein>
<keyword evidence="10" id="KW-1185">Reference proteome</keyword>
<dbReference type="EMBL" id="VPFL01000046">
    <property type="protein sequence ID" value="TXF09878.1"/>
    <property type="molecule type" value="Genomic_DNA"/>
</dbReference>
<dbReference type="Pfam" id="PF00528">
    <property type="entry name" value="BPD_transp_1"/>
    <property type="match status" value="1"/>
</dbReference>
<feature type="transmembrane region" description="Helical" evidence="7">
    <location>
        <begin position="64"/>
        <end position="84"/>
    </location>
</feature>
<dbReference type="OrthoDB" id="5292386at2"/>
<evidence type="ECO:0000256" key="1">
    <source>
        <dbReference type="ARBA" id="ARBA00004651"/>
    </source>
</evidence>
<evidence type="ECO:0000256" key="4">
    <source>
        <dbReference type="ARBA" id="ARBA00022692"/>
    </source>
</evidence>
<dbReference type="Proteomes" id="UP000321201">
    <property type="component" value="Unassembled WGS sequence"/>
</dbReference>
<comment type="caution">
    <text evidence="9">The sequence shown here is derived from an EMBL/GenBank/DDBJ whole genome shotgun (WGS) entry which is preliminary data.</text>
</comment>
<comment type="subcellular location">
    <subcellularLocation>
        <location evidence="1 7">Cell membrane</location>
        <topology evidence="1 7">Multi-pass membrane protein</topology>
    </subcellularLocation>
</comment>
<keyword evidence="2 7" id="KW-0813">Transport</keyword>
<dbReference type="GO" id="GO:0005886">
    <property type="term" value="C:plasma membrane"/>
    <property type="evidence" value="ECO:0007669"/>
    <property type="project" value="UniProtKB-SubCell"/>
</dbReference>
<accession>A0A5C7EDI0</accession>
<dbReference type="InterPro" id="IPR000515">
    <property type="entry name" value="MetI-like"/>
</dbReference>
<evidence type="ECO:0000259" key="8">
    <source>
        <dbReference type="PROSITE" id="PS50928"/>
    </source>
</evidence>
<feature type="transmembrane region" description="Helical" evidence="7">
    <location>
        <begin position="182"/>
        <end position="206"/>
    </location>
</feature>
<keyword evidence="4 7" id="KW-0812">Transmembrane</keyword>
<sequence length="250" mass="26859">MSRLAWIRLAVVAGAVLALELACRTGLISPRTMIPPSAMAVALARLLASGEVTQDLLKTLGNVLAAFVSAVAGGFALGVLLHAAPPVRRAISPFLASYYAIPVFVFYPILIVLFGMSDLPIIVIGFLFAVVTMIINTLNGLDRIPRALLKTARVLRMGAVETALRIKLPSAAPHLFTGVKLAVAYSFIGVIAAEFILSAAGLGYAISYAYNNFDNTRMYALMLLVIALVTAVNAAFYVWEQKLLKRRIRP</sequence>
<evidence type="ECO:0000256" key="6">
    <source>
        <dbReference type="ARBA" id="ARBA00023136"/>
    </source>
</evidence>
<dbReference type="Gene3D" id="1.10.3720.10">
    <property type="entry name" value="MetI-like"/>
    <property type="match status" value="1"/>
</dbReference>
<proteinExistence type="inferred from homology"/>
<comment type="similarity">
    <text evidence="7">Belongs to the binding-protein-dependent transport system permease family.</text>
</comment>
<gene>
    <name evidence="9" type="ORF">FR698_16490</name>
</gene>
<evidence type="ECO:0000256" key="2">
    <source>
        <dbReference type="ARBA" id="ARBA00022448"/>
    </source>
</evidence>
<evidence type="ECO:0000256" key="5">
    <source>
        <dbReference type="ARBA" id="ARBA00022989"/>
    </source>
</evidence>
<dbReference type="AlphaFoldDB" id="A0A5C7EDI0"/>
<dbReference type="PANTHER" id="PTHR30151">
    <property type="entry name" value="ALKANE SULFONATE ABC TRANSPORTER-RELATED, MEMBRANE SUBUNIT"/>
    <property type="match status" value="1"/>
</dbReference>
<feature type="domain" description="ABC transmembrane type-1" evidence="8">
    <location>
        <begin position="56"/>
        <end position="236"/>
    </location>
</feature>
<dbReference type="RefSeq" id="WP_147801280.1">
    <property type="nucleotide sequence ID" value="NZ_VPFL01000046.1"/>
</dbReference>
<keyword evidence="5 7" id="KW-1133">Transmembrane helix</keyword>
<feature type="transmembrane region" description="Helical" evidence="7">
    <location>
        <begin position="218"/>
        <end position="239"/>
    </location>
</feature>
<dbReference type="PROSITE" id="PS50928">
    <property type="entry name" value="ABC_TM1"/>
    <property type="match status" value="1"/>
</dbReference>
<feature type="transmembrane region" description="Helical" evidence="7">
    <location>
        <begin position="96"/>
        <end position="115"/>
    </location>
</feature>
<dbReference type="InterPro" id="IPR035906">
    <property type="entry name" value="MetI-like_sf"/>
</dbReference>
<feature type="transmembrane region" description="Helical" evidence="7">
    <location>
        <begin position="121"/>
        <end position="141"/>
    </location>
</feature>
<evidence type="ECO:0000256" key="7">
    <source>
        <dbReference type="RuleBase" id="RU363032"/>
    </source>
</evidence>
<evidence type="ECO:0000313" key="10">
    <source>
        <dbReference type="Proteomes" id="UP000321201"/>
    </source>
</evidence>
<dbReference type="GO" id="GO:0055085">
    <property type="term" value="P:transmembrane transport"/>
    <property type="evidence" value="ECO:0007669"/>
    <property type="project" value="InterPro"/>
</dbReference>
<evidence type="ECO:0000256" key="3">
    <source>
        <dbReference type="ARBA" id="ARBA00022475"/>
    </source>
</evidence>
<keyword evidence="3" id="KW-1003">Cell membrane</keyword>